<organism evidence="2">
    <name type="scientific">Cladocopium goreaui</name>
    <dbReference type="NCBI Taxonomy" id="2562237"/>
    <lineage>
        <taxon>Eukaryota</taxon>
        <taxon>Sar</taxon>
        <taxon>Alveolata</taxon>
        <taxon>Dinophyceae</taxon>
        <taxon>Suessiales</taxon>
        <taxon>Symbiodiniaceae</taxon>
        <taxon>Cladocopium</taxon>
    </lineage>
</organism>
<evidence type="ECO:0000313" key="4">
    <source>
        <dbReference type="Proteomes" id="UP001152797"/>
    </source>
</evidence>
<keyword evidence="1" id="KW-1133">Transmembrane helix</keyword>
<name>A0A9P1DF27_9DINO</name>
<dbReference type="AlphaFoldDB" id="A0A9P1DF27"/>
<reference evidence="3 4" key="2">
    <citation type="submission" date="2024-05" db="EMBL/GenBank/DDBJ databases">
        <authorList>
            <person name="Chen Y."/>
            <person name="Shah S."/>
            <person name="Dougan E. K."/>
            <person name="Thang M."/>
            <person name="Chan C."/>
        </authorList>
    </citation>
    <scope>NUCLEOTIDE SEQUENCE [LARGE SCALE GENOMIC DNA]</scope>
</reference>
<accession>A0A9P1DF27</accession>
<proteinExistence type="predicted"/>
<dbReference type="EMBL" id="CAMXCT030004235">
    <property type="protein sequence ID" value="CAL4795609.1"/>
    <property type="molecule type" value="Genomic_DNA"/>
</dbReference>
<reference evidence="2" key="1">
    <citation type="submission" date="2022-10" db="EMBL/GenBank/DDBJ databases">
        <authorList>
            <person name="Chen Y."/>
            <person name="Dougan E. K."/>
            <person name="Chan C."/>
            <person name="Rhodes N."/>
            <person name="Thang M."/>
        </authorList>
    </citation>
    <scope>NUCLEOTIDE SEQUENCE</scope>
</reference>
<evidence type="ECO:0000256" key="1">
    <source>
        <dbReference type="SAM" id="Phobius"/>
    </source>
</evidence>
<keyword evidence="4" id="KW-1185">Reference proteome</keyword>
<feature type="transmembrane region" description="Helical" evidence="1">
    <location>
        <begin position="534"/>
        <end position="565"/>
    </location>
</feature>
<gene>
    <name evidence="2" type="ORF">C1SCF055_LOCUS33750</name>
</gene>
<dbReference type="Proteomes" id="UP001152797">
    <property type="component" value="Unassembled WGS sequence"/>
</dbReference>
<feature type="transmembrane region" description="Helical" evidence="1">
    <location>
        <begin position="593"/>
        <end position="614"/>
    </location>
</feature>
<dbReference type="EMBL" id="CAMXCT020004235">
    <property type="protein sequence ID" value="CAL1161672.1"/>
    <property type="molecule type" value="Genomic_DNA"/>
</dbReference>
<dbReference type="OrthoDB" id="1696305at2759"/>
<protein>
    <submittedName>
        <fullName evidence="3">Uncharacterized protein YqeH</fullName>
    </submittedName>
</protein>
<dbReference type="EMBL" id="CAMXCT010004235">
    <property type="protein sequence ID" value="CAI4008297.1"/>
    <property type="molecule type" value="Genomic_DNA"/>
</dbReference>
<comment type="caution">
    <text evidence="2">The sequence shown here is derived from an EMBL/GenBank/DDBJ whole genome shotgun (WGS) entry which is preliminary data.</text>
</comment>
<evidence type="ECO:0000313" key="3">
    <source>
        <dbReference type="EMBL" id="CAL4795609.1"/>
    </source>
</evidence>
<evidence type="ECO:0000313" key="2">
    <source>
        <dbReference type="EMBL" id="CAI4008297.1"/>
    </source>
</evidence>
<feature type="transmembrane region" description="Helical" evidence="1">
    <location>
        <begin position="23"/>
        <end position="43"/>
    </location>
</feature>
<keyword evidence="1" id="KW-0812">Transmembrane</keyword>
<feature type="transmembrane region" description="Helical" evidence="1">
    <location>
        <begin position="626"/>
        <end position="647"/>
    </location>
</feature>
<sequence length="678" mass="73259">MGFLQRTARLSAKAVRAGLTPSLVSYFFWIGCITSVFGGWALISYTPIEEYLCNIPGEVNITNGWTVGCGNCTDTLMLCDKSDCWRHAFNLTWQLDASTANGQYYDAFQEAALDSTCNSLVLSADSPVSMLSNILDRRLNPSKPQVSESCVTWNCRVLVRAFMRSLGSQLTGPGTCTNEIPSVKPSWQATECPCDEVAITMAQASSFRTLCGAMSAGLQTGVYSRQLAAKDTCFSGSMAAAETAYPIESGQFSTNINCQSVFEASQSTLGWFADKNYILANLATGATFDIPSYCRKVMCTAFVSTLQLPECNFTGNAPLTSGVVTAANLGAIATECANEGMTLTDESMCAEQSFNESAYCVALFGSGRRLVDQGLSTFHKFELDTVIRSIAVPSEEQVANELQTSDEVGSQNAEKSLPRRFGHAALQEAVVGYEGVEVLQEDIQDELQECGGAGNFCSSERRLQTNPTAAPSTAAATNLQEYTTTAWSMCTCYMQCVPGVRTRSVSCPAGVTCQEPKPSSAESCTCKHCSDCDVLLFVLITAFAYLFQGVVSFLLWLGFVIVAFLEEDDYTEMSIGLKCLGCFCKFLPIITKLMTYVTMLLIILLSVTALVPIGEPFSDCKGSATFTVLAIGGVSIWVVQLVVGVYMHRYKPMPPWLHTASSSGAMKFIFKPLNCVGP</sequence>
<dbReference type="PROSITE" id="PS51257">
    <property type="entry name" value="PROKAR_LIPOPROTEIN"/>
    <property type="match status" value="1"/>
</dbReference>
<keyword evidence="1" id="KW-0472">Membrane</keyword>